<dbReference type="AlphaFoldDB" id="A0A5B8VX64"/>
<dbReference type="EMBL" id="CP042437">
    <property type="protein sequence ID" value="QEC76019.1"/>
    <property type="molecule type" value="Genomic_DNA"/>
</dbReference>
<feature type="region of interest" description="Disordered" evidence="1">
    <location>
        <begin position="140"/>
        <end position="170"/>
    </location>
</feature>
<feature type="chain" id="PRO_5022689963" evidence="2">
    <location>
        <begin position="20"/>
        <end position="329"/>
    </location>
</feature>
<dbReference type="Pfam" id="PF19841">
    <property type="entry name" value="GldN"/>
    <property type="match status" value="1"/>
</dbReference>
<keyword evidence="4" id="KW-1185">Reference proteome</keyword>
<dbReference type="OrthoDB" id="1141916at2"/>
<feature type="compositionally biased region" description="Polar residues" evidence="1">
    <location>
        <begin position="155"/>
        <end position="165"/>
    </location>
</feature>
<name>A0A5B8VX64_9SPHI</name>
<dbReference type="NCBIfam" id="TIGR03523">
    <property type="entry name" value="GldN"/>
    <property type="match status" value="1"/>
</dbReference>
<keyword evidence="2" id="KW-0732">Signal</keyword>
<accession>A0A5B8VX64</accession>
<protein>
    <submittedName>
        <fullName evidence="3">Gliding motility protein GldN</fullName>
    </submittedName>
</protein>
<evidence type="ECO:0000313" key="3">
    <source>
        <dbReference type="EMBL" id="QEC76019.1"/>
    </source>
</evidence>
<dbReference type="Proteomes" id="UP000321362">
    <property type="component" value="Chromosome"/>
</dbReference>
<organism evidence="3 4">
    <name type="scientific">Mucilaginibacter ginsenosidivorax</name>
    <dbReference type="NCBI Taxonomy" id="862126"/>
    <lineage>
        <taxon>Bacteria</taxon>
        <taxon>Pseudomonadati</taxon>
        <taxon>Bacteroidota</taxon>
        <taxon>Sphingobacteriia</taxon>
        <taxon>Sphingobacteriales</taxon>
        <taxon>Sphingobacteriaceae</taxon>
        <taxon>Mucilaginibacter</taxon>
    </lineage>
</organism>
<feature type="region of interest" description="Disordered" evidence="1">
    <location>
        <begin position="23"/>
        <end position="74"/>
    </location>
</feature>
<gene>
    <name evidence="3" type="primary">gldN</name>
    <name evidence="3" type="ORF">FSB76_08690</name>
</gene>
<dbReference type="KEGG" id="mgk:FSB76_08690"/>
<evidence type="ECO:0000256" key="2">
    <source>
        <dbReference type="SAM" id="SignalP"/>
    </source>
</evidence>
<reference evidence="3 4" key="1">
    <citation type="journal article" date="2013" name="J. Microbiol.">
        <title>Mucilaginibacter ginsenosidivorax sp. nov., with ginsenoside converting activity isolated from sediment.</title>
        <authorList>
            <person name="Kim J.K."/>
            <person name="Choi T.E."/>
            <person name="Liu Q.M."/>
            <person name="Park H.Y."/>
            <person name="Yi T.H."/>
            <person name="Yoon M.H."/>
            <person name="Kim S.C."/>
            <person name="Im W.T."/>
        </authorList>
    </citation>
    <scope>NUCLEOTIDE SEQUENCE [LARGE SCALE GENOMIC DNA]</scope>
    <source>
        <strain evidence="3 4">KHI28</strain>
    </source>
</reference>
<dbReference type="InterPro" id="IPR019847">
    <property type="entry name" value="Gliding_motility_assoc_GldN"/>
</dbReference>
<feature type="compositionally biased region" description="Polar residues" evidence="1">
    <location>
        <begin position="51"/>
        <end position="61"/>
    </location>
</feature>
<dbReference type="RefSeq" id="WP_147053202.1">
    <property type="nucleotide sequence ID" value="NZ_CP042437.1"/>
</dbReference>
<feature type="signal peptide" evidence="2">
    <location>
        <begin position="1"/>
        <end position="19"/>
    </location>
</feature>
<sequence>MKKRILIVLLCIACIGAYAQKKPAKKSTRKSTGTSAAAKRRATPPPPQPPNTVASQATPDTANKKPMKPFERPLDGYYKKNNILSAKVTPYPNLRESDVAFAKRVWREIDVRDKMNTYLASPKRRLIDVLLDAITAGELTAYDPTPGKKDDVNGDSFSTPLSGSQAKGRLSGADSSVVKKFDANGNEIGSTMVASEFNPDSVLKYRIKEDWVFDRQRSIFEPRIIGIAPLVKPKGVGGADVDYQPAFWIYFPEARQVLATKEVVSRASDATGLSFDDVFMKRIFASYIVKQSNDKDERVKDYAQGIDKLYESERIKKSLMDWELNLWQY</sequence>
<proteinExistence type="predicted"/>
<evidence type="ECO:0000256" key="1">
    <source>
        <dbReference type="SAM" id="MobiDB-lite"/>
    </source>
</evidence>
<evidence type="ECO:0000313" key="4">
    <source>
        <dbReference type="Proteomes" id="UP000321362"/>
    </source>
</evidence>